<dbReference type="Proteomes" id="UP000580517">
    <property type="component" value="Unassembled WGS sequence"/>
</dbReference>
<keyword evidence="3" id="KW-0238">DNA-binding</keyword>
<dbReference type="PANTHER" id="PTHR30427:SF1">
    <property type="entry name" value="TRANSCRIPTIONAL ACTIVATOR PROTEIN LYSR"/>
    <property type="match status" value="1"/>
</dbReference>
<sequence>MLKVRQLKAFHALMITGTVTDAAARMRISQPAISTLIASLERDIGFNLFMREKNRLRPTDEARYFHEAVIAAIDRLDSVERLAVDIRESHAGSLRIAALPMLALDFLPRVLAQFLNNHPQVSVVLQARSSPTVAKLIATQQFDLGFSELPFESNWVDAEILAVRCVCVLPIGHPLSNKKVISPVDLKDQPLITAPREHVRTQRLMEVFSNYGITPTIRVETPLFASMCAFVIAGGGIGIVDPITAQNFSEHGLIVLPFEPALFSEFGILFPSSKPRTLIAQKFAALARETILQYTS</sequence>
<dbReference type="PROSITE" id="PS50931">
    <property type="entry name" value="HTH_LYSR"/>
    <property type="match status" value="1"/>
</dbReference>
<organism evidence="6 7">
    <name type="scientific">Allopusillimonas soli</name>
    <dbReference type="NCBI Taxonomy" id="659016"/>
    <lineage>
        <taxon>Bacteria</taxon>
        <taxon>Pseudomonadati</taxon>
        <taxon>Pseudomonadota</taxon>
        <taxon>Betaproteobacteria</taxon>
        <taxon>Burkholderiales</taxon>
        <taxon>Alcaligenaceae</taxon>
        <taxon>Allopusillimonas</taxon>
    </lineage>
</organism>
<evidence type="ECO:0000256" key="3">
    <source>
        <dbReference type="ARBA" id="ARBA00023125"/>
    </source>
</evidence>
<evidence type="ECO:0000259" key="5">
    <source>
        <dbReference type="PROSITE" id="PS50931"/>
    </source>
</evidence>
<comment type="similarity">
    <text evidence="1">Belongs to the LysR transcriptional regulatory family.</text>
</comment>
<dbReference type="InterPro" id="IPR036390">
    <property type="entry name" value="WH_DNA-bd_sf"/>
</dbReference>
<proteinExistence type="inferred from homology"/>
<dbReference type="InterPro" id="IPR005119">
    <property type="entry name" value="LysR_subst-bd"/>
</dbReference>
<dbReference type="PRINTS" id="PR00039">
    <property type="entry name" value="HTHLYSR"/>
</dbReference>
<dbReference type="Pfam" id="PF03466">
    <property type="entry name" value="LysR_substrate"/>
    <property type="match status" value="1"/>
</dbReference>
<dbReference type="EMBL" id="JACCEW010000001">
    <property type="protein sequence ID" value="NYT36277.1"/>
    <property type="molecule type" value="Genomic_DNA"/>
</dbReference>
<accession>A0A853F8G4</accession>
<keyword evidence="7" id="KW-1185">Reference proteome</keyword>
<dbReference type="PANTHER" id="PTHR30427">
    <property type="entry name" value="TRANSCRIPTIONAL ACTIVATOR PROTEIN LYSR"/>
    <property type="match status" value="1"/>
</dbReference>
<feature type="domain" description="HTH lysR-type" evidence="5">
    <location>
        <begin position="2"/>
        <end position="59"/>
    </location>
</feature>
<name>A0A853F8G4_9BURK</name>
<dbReference type="InterPro" id="IPR037424">
    <property type="entry name" value="NocR_PBP2"/>
</dbReference>
<keyword evidence="2" id="KW-0805">Transcription regulation</keyword>
<dbReference type="InterPro" id="IPR036388">
    <property type="entry name" value="WH-like_DNA-bd_sf"/>
</dbReference>
<dbReference type="GO" id="GO:0003700">
    <property type="term" value="F:DNA-binding transcription factor activity"/>
    <property type="evidence" value="ECO:0007669"/>
    <property type="project" value="InterPro"/>
</dbReference>
<dbReference type="Pfam" id="PF00126">
    <property type="entry name" value="HTH_1"/>
    <property type="match status" value="1"/>
</dbReference>
<comment type="caution">
    <text evidence="6">The sequence shown here is derived from an EMBL/GenBank/DDBJ whole genome shotgun (WGS) entry which is preliminary data.</text>
</comment>
<dbReference type="GO" id="GO:0043565">
    <property type="term" value="F:sequence-specific DNA binding"/>
    <property type="evidence" value="ECO:0007669"/>
    <property type="project" value="TreeGrafter"/>
</dbReference>
<evidence type="ECO:0000313" key="7">
    <source>
        <dbReference type="Proteomes" id="UP000580517"/>
    </source>
</evidence>
<reference evidence="6 7" key="1">
    <citation type="submission" date="2020-07" db="EMBL/GenBank/DDBJ databases">
        <title>Taxonomic revisions and descriptions of new bacterial species based on genomic comparisons in the high-G+C-content subgroup of the family Alcaligenaceae.</title>
        <authorList>
            <person name="Szabo A."/>
            <person name="Felfoldi T."/>
        </authorList>
    </citation>
    <scope>NUCLEOTIDE SEQUENCE [LARGE SCALE GENOMIC DNA]</scope>
    <source>
        <strain evidence="6 7">DSM 25264</strain>
    </source>
</reference>
<dbReference type="GO" id="GO:0010628">
    <property type="term" value="P:positive regulation of gene expression"/>
    <property type="evidence" value="ECO:0007669"/>
    <property type="project" value="TreeGrafter"/>
</dbReference>
<evidence type="ECO:0000256" key="1">
    <source>
        <dbReference type="ARBA" id="ARBA00009437"/>
    </source>
</evidence>
<dbReference type="OrthoDB" id="8849678at2"/>
<dbReference type="Gene3D" id="3.40.190.290">
    <property type="match status" value="1"/>
</dbReference>
<dbReference type="CDD" id="cd08415">
    <property type="entry name" value="PBP2_LysR_opines_like"/>
    <property type="match status" value="1"/>
</dbReference>
<dbReference type="AlphaFoldDB" id="A0A853F8G4"/>
<protein>
    <submittedName>
        <fullName evidence="6">LysR family transcriptional regulator</fullName>
    </submittedName>
</protein>
<evidence type="ECO:0000256" key="4">
    <source>
        <dbReference type="ARBA" id="ARBA00023163"/>
    </source>
</evidence>
<evidence type="ECO:0000313" key="6">
    <source>
        <dbReference type="EMBL" id="NYT36277.1"/>
    </source>
</evidence>
<dbReference type="Gene3D" id="1.10.10.10">
    <property type="entry name" value="Winged helix-like DNA-binding domain superfamily/Winged helix DNA-binding domain"/>
    <property type="match status" value="1"/>
</dbReference>
<evidence type="ECO:0000256" key="2">
    <source>
        <dbReference type="ARBA" id="ARBA00023015"/>
    </source>
</evidence>
<gene>
    <name evidence="6" type="ORF">H0A68_05275</name>
</gene>
<dbReference type="InterPro" id="IPR000847">
    <property type="entry name" value="LysR_HTH_N"/>
</dbReference>
<dbReference type="SUPFAM" id="SSF46785">
    <property type="entry name" value="Winged helix' DNA-binding domain"/>
    <property type="match status" value="1"/>
</dbReference>
<dbReference type="RefSeq" id="WP_129968175.1">
    <property type="nucleotide sequence ID" value="NZ_JACCEW010000001.1"/>
</dbReference>
<dbReference type="SUPFAM" id="SSF53850">
    <property type="entry name" value="Periplasmic binding protein-like II"/>
    <property type="match status" value="1"/>
</dbReference>
<keyword evidence="4" id="KW-0804">Transcription</keyword>